<organism evidence="1">
    <name type="scientific">Christensenella massiliensis</name>
    <dbReference type="NCBI Taxonomy" id="1805714"/>
    <lineage>
        <taxon>Bacteria</taxon>
        <taxon>Bacillati</taxon>
        <taxon>Bacillota</taxon>
        <taxon>Clostridia</taxon>
        <taxon>Christensenellales</taxon>
        <taxon>Christensenellaceae</taxon>
        <taxon>Christensenella</taxon>
    </lineage>
</organism>
<gene>
    <name evidence="1" type="ORF">PUP29_02225</name>
</gene>
<evidence type="ECO:0000313" key="1">
    <source>
        <dbReference type="EMBL" id="XCC62762.1"/>
    </source>
</evidence>
<sequence>MKYDFLGVELKEAERILKRDKQPYSIVRYVSYRPYTDADSIRVLRMRFRNGIYELVVGEFITNVRTSQG</sequence>
<name>A0AAU8AA15_9FIRM</name>
<accession>A0AAU8AA15</accession>
<dbReference type="AlphaFoldDB" id="A0AAU8AA15"/>
<proteinExistence type="predicted"/>
<protein>
    <recommendedName>
        <fullName evidence="2">UbiC transcription regulator-associated domain-containing protein</fullName>
    </recommendedName>
</protein>
<evidence type="ECO:0008006" key="2">
    <source>
        <dbReference type="Google" id="ProtNLM"/>
    </source>
</evidence>
<dbReference type="RefSeq" id="WP_353423744.1">
    <property type="nucleotide sequence ID" value="NZ_CP117826.1"/>
</dbReference>
<reference evidence="1" key="1">
    <citation type="submission" date="2023-02" db="EMBL/GenBank/DDBJ databases">
        <title>Gut commensal Christensenella minuta modulates host metabolism via a new class of secondary bile acids.</title>
        <authorList>
            <person name="Liu C."/>
        </authorList>
    </citation>
    <scope>NUCLEOTIDE SEQUENCE</scope>
    <source>
        <strain evidence="1">CA70</strain>
    </source>
</reference>
<dbReference type="EMBL" id="CP117826">
    <property type="protein sequence ID" value="XCC62762.1"/>
    <property type="molecule type" value="Genomic_DNA"/>
</dbReference>